<dbReference type="RefSeq" id="WP_097018982.1">
    <property type="nucleotide sequence ID" value="NZ_OBDZ01000027.1"/>
</dbReference>
<feature type="region of interest" description="Disordered" evidence="1">
    <location>
        <begin position="52"/>
        <end position="73"/>
    </location>
</feature>
<name>A0A285HXY5_9FIRM</name>
<organism evidence="2 3">
    <name type="scientific">Orenia metallireducens</name>
    <dbReference type="NCBI Taxonomy" id="1413210"/>
    <lineage>
        <taxon>Bacteria</taxon>
        <taxon>Bacillati</taxon>
        <taxon>Bacillota</taxon>
        <taxon>Clostridia</taxon>
        <taxon>Halanaerobiales</taxon>
        <taxon>Halobacteroidaceae</taxon>
        <taxon>Orenia</taxon>
    </lineage>
</organism>
<reference evidence="3" key="1">
    <citation type="submission" date="2017-09" db="EMBL/GenBank/DDBJ databases">
        <authorList>
            <person name="Varghese N."/>
            <person name="Submissions S."/>
        </authorList>
    </citation>
    <scope>NUCLEOTIDE SEQUENCE [LARGE SCALE GENOMIC DNA]</scope>
    <source>
        <strain evidence="3">MSL47</strain>
    </source>
</reference>
<keyword evidence="3" id="KW-1185">Reference proteome</keyword>
<evidence type="ECO:0000313" key="2">
    <source>
        <dbReference type="EMBL" id="SNY40598.1"/>
    </source>
</evidence>
<accession>A0A285HXY5</accession>
<evidence type="ECO:0000313" key="3">
    <source>
        <dbReference type="Proteomes" id="UP000219573"/>
    </source>
</evidence>
<feature type="compositionally biased region" description="Basic and acidic residues" evidence="1">
    <location>
        <begin position="58"/>
        <end position="73"/>
    </location>
</feature>
<proteinExistence type="predicted"/>
<dbReference type="EMBL" id="OBDZ01000027">
    <property type="protein sequence ID" value="SNY40598.1"/>
    <property type="molecule type" value="Genomic_DNA"/>
</dbReference>
<protein>
    <submittedName>
        <fullName evidence="2">Uncharacterized protein</fullName>
    </submittedName>
</protein>
<sequence>MNPFIVKYSSNYESDESREFNLCKFDYERDVMTLKSNGQPVIYSNISFKMTGSKGTAAKHDPTSDESTDRGGI</sequence>
<evidence type="ECO:0000256" key="1">
    <source>
        <dbReference type="SAM" id="MobiDB-lite"/>
    </source>
</evidence>
<gene>
    <name evidence="2" type="ORF">SAMN06265827_12717</name>
</gene>
<dbReference type="AlphaFoldDB" id="A0A285HXY5"/>
<dbReference type="Proteomes" id="UP000219573">
    <property type="component" value="Unassembled WGS sequence"/>
</dbReference>